<dbReference type="EMBL" id="CAQQ02105807">
    <property type="status" value="NOT_ANNOTATED_CDS"/>
    <property type="molecule type" value="Genomic_DNA"/>
</dbReference>
<proteinExistence type="predicted"/>
<keyword evidence="3" id="KW-1185">Reference proteome</keyword>
<dbReference type="AlphaFoldDB" id="T1GGR1"/>
<evidence type="ECO:0000313" key="2">
    <source>
        <dbReference type="EnsemblMetazoa" id="MESCA002587-PA"/>
    </source>
</evidence>
<dbReference type="Proteomes" id="UP000015102">
    <property type="component" value="Unassembled WGS sequence"/>
</dbReference>
<dbReference type="EMBL" id="CAQQ02105805">
    <property type="status" value="NOT_ANNOTATED_CDS"/>
    <property type="molecule type" value="Genomic_DNA"/>
</dbReference>
<reference evidence="3" key="1">
    <citation type="submission" date="2013-02" db="EMBL/GenBank/DDBJ databases">
        <authorList>
            <person name="Hughes D."/>
        </authorList>
    </citation>
    <scope>NUCLEOTIDE SEQUENCE</scope>
    <source>
        <strain>Durham</strain>
        <strain evidence="3">NC isolate 2 -- Noor lab</strain>
    </source>
</reference>
<organism evidence="2 3">
    <name type="scientific">Megaselia scalaris</name>
    <name type="common">Humpbacked fly</name>
    <name type="synonym">Phora scalaris</name>
    <dbReference type="NCBI Taxonomy" id="36166"/>
    <lineage>
        <taxon>Eukaryota</taxon>
        <taxon>Metazoa</taxon>
        <taxon>Ecdysozoa</taxon>
        <taxon>Arthropoda</taxon>
        <taxon>Hexapoda</taxon>
        <taxon>Insecta</taxon>
        <taxon>Pterygota</taxon>
        <taxon>Neoptera</taxon>
        <taxon>Endopterygota</taxon>
        <taxon>Diptera</taxon>
        <taxon>Brachycera</taxon>
        <taxon>Muscomorpha</taxon>
        <taxon>Platypezoidea</taxon>
        <taxon>Phoridae</taxon>
        <taxon>Megaseliini</taxon>
        <taxon>Megaselia</taxon>
    </lineage>
</organism>
<protein>
    <submittedName>
        <fullName evidence="2">Uncharacterized protein</fullName>
    </submittedName>
</protein>
<name>T1GGR1_MEGSC</name>
<dbReference type="STRING" id="36166.T1GGR1"/>
<dbReference type="EMBL" id="CAQQ02105806">
    <property type="status" value="NOT_ANNOTATED_CDS"/>
    <property type="molecule type" value="Genomic_DNA"/>
</dbReference>
<sequence>MNLNIELDMLAECKWYTQSYPRRRPSVDVRRPSVQDLEGLIDKPSTPLRPIGDDGSPPAIVDVQESYSAVEVFLKH</sequence>
<dbReference type="EMBL" id="CAQQ02105804">
    <property type="status" value="NOT_ANNOTATED_CDS"/>
    <property type="molecule type" value="Genomic_DNA"/>
</dbReference>
<evidence type="ECO:0000313" key="3">
    <source>
        <dbReference type="Proteomes" id="UP000015102"/>
    </source>
</evidence>
<reference evidence="2" key="2">
    <citation type="submission" date="2015-06" db="UniProtKB">
        <authorList>
            <consortium name="EnsemblMetazoa"/>
        </authorList>
    </citation>
    <scope>IDENTIFICATION</scope>
</reference>
<evidence type="ECO:0000256" key="1">
    <source>
        <dbReference type="SAM" id="MobiDB-lite"/>
    </source>
</evidence>
<accession>T1GGR1</accession>
<dbReference type="EMBL" id="CAQQ02105802">
    <property type="status" value="NOT_ANNOTATED_CDS"/>
    <property type="molecule type" value="Genomic_DNA"/>
</dbReference>
<feature type="region of interest" description="Disordered" evidence="1">
    <location>
        <begin position="39"/>
        <end position="59"/>
    </location>
</feature>
<dbReference type="HOGENOM" id="CLU_2657305_0_0_1"/>
<dbReference type="EnsemblMetazoa" id="MESCA002587-RA">
    <property type="protein sequence ID" value="MESCA002587-PA"/>
    <property type="gene ID" value="MESCA002587"/>
</dbReference>
<dbReference type="EMBL" id="CAQQ02105803">
    <property type="status" value="NOT_ANNOTATED_CDS"/>
    <property type="molecule type" value="Genomic_DNA"/>
</dbReference>